<dbReference type="PROSITE" id="PS50928">
    <property type="entry name" value="ABC_TM1"/>
    <property type="match status" value="1"/>
</dbReference>
<organism evidence="15 16">
    <name type="scientific">Paenibacillus agilis</name>
    <dbReference type="NCBI Taxonomy" id="3020863"/>
    <lineage>
        <taxon>Bacteria</taxon>
        <taxon>Bacillati</taxon>
        <taxon>Bacillota</taxon>
        <taxon>Bacilli</taxon>
        <taxon>Bacillales</taxon>
        <taxon>Paenibacillaceae</taxon>
        <taxon>Paenibacillus</taxon>
    </lineage>
</organism>
<evidence type="ECO:0000256" key="11">
    <source>
        <dbReference type="ARBA" id="ARBA00038669"/>
    </source>
</evidence>
<keyword evidence="3" id="KW-1003">Cell membrane</keyword>
<dbReference type="GO" id="GO:0005886">
    <property type="term" value="C:plasma membrane"/>
    <property type="evidence" value="ECO:0007669"/>
    <property type="project" value="UniProtKB-SubCell"/>
</dbReference>
<dbReference type="GO" id="GO:0015099">
    <property type="term" value="F:nickel cation transmembrane transporter activity"/>
    <property type="evidence" value="ECO:0007669"/>
    <property type="project" value="InterPro"/>
</dbReference>
<name>A0A559IZY0_9BACL</name>
<evidence type="ECO:0000256" key="10">
    <source>
        <dbReference type="ARBA" id="ARBA00024202"/>
    </source>
</evidence>
<dbReference type="EMBL" id="VNJK01000001">
    <property type="protein sequence ID" value="TVX93188.1"/>
    <property type="molecule type" value="Genomic_DNA"/>
</dbReference>
<evidence type="ECO:0000259" key="14">
    <source>
        <dbReference type="PROSITE" id="PS50928"/>
    </source>
</evidence>
<dbReference type="PANTHER" id="PTHR43163">
    <property type="entry name" value="DIPEPTIDE TRANSPORT SYSTEM PERMEASE PROTEIN DPPB-RELATED"/>
    <property type="match status" value="1"/>
</dbReference>
<keyword evidence="9 13" id="KW-0472">Membrane</keyword>
<gene>
    <name evidence="15" type="ORF">FPZ44_09035</name>
</gene>
<evidence type="ECO:0000256" key="3">
    <source>
        <dbReference type="ARBA" id="ARBA00022475"/>
    </source>
</evidence>
<evidence type="ECO:0000256" key="7">
    <source>
        <dbReference type="ARBA" id="ARBA00023065"/>
    </source>
</evidence>
<keyword evidence="6 13" id="KW-1133">Transmembrane helix</keyword>
<feature type="domain" description="ABC transmembrane type-1" evidence="14">
    <location>
        <begin position="98"/>
        <end position="295"/>
    </location>
</feature>
<keyword evidence="7" id="KW-0406">Ion transport</keyword>
<dbReference type="Pfam" id="PF19300">
    <property type="entry name" value="BPD_transp_1_N"/>
    <property type="match status" value="1"/>
</dbReference>
<sequence>MLTIIKERLLQLVIVLFFLSLFTFTLMKLAPGDPVFSILRADEVAATTADEEALRKELGLDQPIYIQYTKWMYSIMQFDFGSSLINGKPVWKDILERLPATLELAAGSLIVLLVISIPLGLLAAKYEGKWIDHISSILALLGASIPAFWLGLMLIYGFSYRLGWLPTMGMGSAAHLVLPSITLGFGLAAIYARMLRAGLLEVLVQDYIRAARARGVGEWRIMYKHALRAALIPVMTVFGTSAGSILAGSVIIETLFSWPGLGDMAIEAIFKRDYPVIQAYVMISGSMIVMVNLLIDLSYTWIDPRVRYVKERIT</sequence>
<keyword evidence="4" id="KW-0533">Nickel</keyword>
<accession>A0A559IZY0</accession>
<dbReference type="Gene3D" id="1.10.3720.10">
    <property type="entry name" value="MetI-like"/>
    <property type="match status" value="1"/>
</dbReference>
<evidence type="ECO:0000313" key="15">
    <source>
        <dbReference type="EMBL" id="TVX93188.1"/>
    </source>
</evidence>
<dbReference type="InterPro" id="IPR035906">
    <property type="entry name" value="MetI-like_sf"/>
</dbReference>
<dbReference type="AlphaFoldDB" id="A0A559IZY0"/>
<dbReference type="PANTHER" id="PTHR43163:SF6">
    <property type="entry name" value="DIPEPTIDE TRANSPORT SYSTEM PERMEASE PROTEIN DPPB-RELATED"/>
    <property type="match status" value="1"/>
</dbReference>
<evidence type="ECO:0000256" key="12">
    <source>
        <dbReference type="ARBA" id="ARBA00044774"/>
    </source>
</evidence>
<evidence type="ECO:0000313" key="16">
    <source>
        <dbReference type="Proteomes" id="UP000318102"/>
    </source>
</evidence>
<comment type="subcellular location">
    <subcellularLocation>
        <location evidence="1 13">Cell membrane</location>
        <topology evidence="1 13">Multi-pass membrane protein</topology>
    </subcellularLocation>
</comment>
<dbReference type="InterPro" id="IPR000515">
    <property type="entry name" value="MetI-like"/>
</dbReference>
<evidence type="ECO:0000256" key="2">
    <source>
        <dbReference type="ARBA" id="ARBA00022448"/>
    </source>
</evidence>
<feature type="transmembrane region" description="Helical" evidence="13">
    <location>
        <begin position="230"/>
        <end position="256"/>
    </location>
</feature>
<evidence type="ECO:0000256" key="9">
    <source>
        <dbReference type="ARBA" id="ARBA00023136"/>
    </source>
</evidence>
<dbReference type="Pfam" id="PF00528">
    <property type="entry name" value="BPD_transp_1"/>
    <property type="match status" value="1"/>
</dbReference>
<dbReference type="NCBIfam" id="NF045470">
    <property type="entry name" value="Opp2B"/>
    <property type="match status" value="1"/>
</dbReference>
<dbReference type="InterPro" id="IPR045621">
    <property type="entry name" value="BPD_transp_1_N"/>
</dbReference>
<evidence type="ECO:0000256" key="13">
    <source>
        <dbReference type="RuleBase" id="RU363032"/>
    </source>
</evidence>
<reference evidence="15 16" key="1">
    <citation type="submission" date="2019-07" db="EMBL/GenBank/DDBJ databases">
        <authorList>
            <person name="Kim J."/>
        </authorList>
    </citation>
    <scope>NUCLEOTIDE SEQUENCE [LARGE SCALE GENOMIC DNA]</scope>
    <source>
        <strain evidence="15 16">N4</strain>
    </source>
</reference>
<feature type="transmembrane region" description="Helical" evidence="13">
    <location>
        <begin position="170"/>
        <end position="192"/>
    </location>
</feature>
<evidence type="ECO:0000256" key="4">
    <source>
        <dbReference type="ARBA" id="ARBA00022596"/>
    </source>
</evidence>
<evidence type="ECO:0000256" key="8">
    <source>
        <dbReference type="ARBA" id="ARBA00023112"/>
    </source>
</evidence>
<dbReference type="InterPro" id="IPR050045">
    <property type="entry name" value="Opp2B"/>
</dbReference>
<evidence type="ECO:0000256" key="6">
    <source>
        <dbReference type="ARBA" id="ARBA00022989"/>
    </source>
</evidence>
<feature type="transmembrane region" description="Helical" evidence="13">
    <location>
        <begin position="104"/>
        <end position="124"/>
    </location>
</feature>
<keyword evidence="5 13" id="KW-0812">Transmembrane</keyword>
<proteinExistence type="inferred from homology"/>
<dbReference type="SUPFAM" id="SSF161098">
    <property type="entry name" value="MetI-like"/>
    <property type="match status" value="1"/>
</dbReference>
<keyword evidence="8" id="KW-0921">Nickel transport</keyword>
<keyword evidence="16" id="KW-1185">Reference proteome</keyword>
<dbReference type="OrthoDB" id="24153at2"/>
<evidence type="ECO:0000256" key="1">
    <source>
        <dbReference type="ARBA" id="ARBA00004651"/>
    </source>
</evidence>
<feature type="transmembrane region" description="Helical" evidence="13">
    <location>
        <begin position="136"/>
        <end position="158"/>
    </location>
</feature>
<dbReference type="RefSeq" id="WP_144989425.1">
    <property type="nucleotide sequence ID" value="NZ_VNJK01000001.1"/>
</dbReference>
<keyword evidence="2 13" id="KW-0813">Transport</keyword>
<evidence type="ECO:0000256" key="5">
    <source>
        <dbReference type="ARBA" id="ARBA00022692"/>
    </source>
</evidence>
<protein>
    <recommendedName>
        <fullName evidence="12">Nickel import system permease protein NikB</fullName>
    </recommendedName>
</protein>
<comment type="subunit">
    <text evidence="11">The complex is composed of two ATP-binding proteins (NikD and NikE), two transmembrane proteins (NikB and NikC) and a solute-binding protein (NikA).</text>
</comment>
<feature type="transmembrane region" description="Helical" evidence="13">
    <location>
        <begin position="12"/>
        <end position="30"/>
    </location>
</feature>
<feature type="transmembrane region" description="Helical" evidence="13">
    <location>
        <begin position="276"/>
        <end position="302"/>
    </location>
</feature>
<dbReference type="CDD" id="cd06261">
    <property type="entry name" value="TM_PBP2"/>
    <property type="match status" value="1"/>
</dbReference>
<comment type="caution">
    <text evidence="15">The sequence shown here is derived from an EMBL/GenBank/DDBJ whole genome shotgun (WGS) entry which is preliminary data.</text>
</comment>
<dbReference type="Proteomes" id="UP000318102">
    <property type="component" value="Unassembled WGS sequence"/>
</dbReference>
<comment type="similarity">
    <text evidence="10">Belongs to the binding-protein-dependent transport system permease family. OppBC subfamily.</text>
</comment>